<reference evidence="12 13" key="1">
    <citation type="submission" date="2019-03" db="EMBL/GenBank/DDBJ databases">
        <title>Genomic Encyclopedia of Type Strains, Phase III (KMG-III): the genomes of soil and plant-associated and newly described type strains.</title>
        <authorList>
            <person name="Whitman W."/>
        </authorList>
    </citation>
    <scope>NUCLEOTIDE SEQUENCE [LARGE SCALE GENOMIC DNA]</scope>
    <source>
        <strain evidence="12 13">CECT 8976</strain>
    </source>
</reference>
<organism evidence="12 13">
    <name type="scientific">Paludibacterium purpuratum</name>
    <dbReference type="NCBI Taxonomy" id="1144873"/>
    <lineage>
        <taxon>Bacteria</taxon>
        <taxon>Pseudomonadati</taxon>
        <taxon>Pseudomonadota</taxon>
        <taxon>Betaproteobacteria</taxon>
        <taxon>Neisseriales</taxon>
        <taxon>Chromobacteriaceae</taxon>
        <taxon>Paludibacterium</taxon>
    </lineage>
</organism>
<keyword evidence="6" id="KW-0560">Oxidoreductase</keyword>
<dbReference type="InterPro" id="IPR006058">
    <property type="entry name" value="2Fe2S_fd_BS"/>
</dbReference>
<keyword evidence="8" id="KW-0411">Iron-sulfur</keyword>
<dbReference type="InterPro" id="IPR050415">
    <property type="entry name" value="MRET"/>
</dbReference>
<keyword evidence="5" id="KW-0274">FAD</keyword>
<dbReference type="Gene3D" id="3.40.50.80">
    <property type="entry name" value="Nucleotide-binding domain of ferredoxin-NADP reductase (FNR) module"/>
    <property type="match status" value="1"/>
</dbReference>
<dbReference type="AlphaFoldDB" id="A0A4R7AYU5"/>
<dbReference type="Pfam" id="PF00175">
    <property type="entry name" value="NAD_binding_1"/>
    <property type="match status" value="1"/>
</dbReference>
<evidence type="ECO:0000256" key="7">
    <source>
        <dbReference type="ARBA" id="ARBA00023004"/>
    </source>
</evidence>
<comment type="cofactor">
    <cofactor evidence="1">
        <name>FAD</name>
        <dbReference type="ChEBI" id="CHEBI:57692"/>
    </cofactor>
</comment>
<comment type="similarity">
    <text evidence="9">In the N-terminal section; belongs to the FAD-binding oxidoreductase type 6 family.</text>
</comment>
<dbReference type="Proteomes" id="UP000295611">
    <property type="component" value="Unassembled WGS sequence"/>
</dbReference>
<gene>
    <name evidence="12" type="ORF">DFP86_11440</name>
</gene>
<comment type="caution">
    <text evidence="12">The sequence shown here is derived from an EMBL/GenBank/DDBJ whole genome shotgun (WGS) entry which is preliminary data.</text>
</comment>
<dbReference type="PRINTS" id="PR00410">
    <property type="entry name" value="PHEHYDRXLASE"/>
</dbReference>
<dbReference type="GO" id="GO:0051537">
    <property type="term" value="F:2 iron, 2 sulfur cluster binding"/>
    <property type="evidence" value="ECO:0007669"/>
    <property type="project" value="UniProtKB-KW"/>
</dbReference>
<keyword evidence="3" id="KW-0001">2Fe-2S</keyword>
<dbReference type="PROSITE" id="PS00197">
    <property type="entry name" value="2FE2S_FER_1"/>
    <property type="match status" value="1"/>
</dbReference>
<dbReference type="CDD" id="cd06215">
    <property type="entry name" value="FNR_iron_sulfur_binding_1"/>
    <property type="match status" value="1"/>
</dbReference>
<dbReference type="InterPro" id="IPR017938">
    <property type="entry name" value="Riboflavin_synthase-like_b-brl"/>
</dbReference>
<dbReference type="CDD" id="cd00207">
    <property type="entry name" value="fer2"/>
    <property type="match status" value="1"/>
</dbReference>
<dbReference type="PROSITE" id="PS51085">
    <property type="entry name" value="2FE2S_FER_2"/>
    <property type="match status" value="1"/>
</dbReference>
<dbReference type="PANTHER" id="PTHR47354">
    <property type="entry name" value="NADH OXIDOREDUCTASE HCR"/>
    <property type="match status" value="1"/>
</dbReference>
<dbReference type="Pfam" id="PF00111">
    <property type="entry name" value="Fer2"/>
    <property type="match status" value="1"/>
</dbReference>
<dbReference type="SUPFAM" id="SSF52343">
    <property type="entry name" value="Ferredoxin reductase-like, C-terminal NADP-linked domain"/>
    <property type="match status" value="1"/>
</dbReference>
<dbReference type="InterPro" id="IPR001433">
    <property type="entry name" value="OxRdtase_FAD/NAD-bd"/>
</dbReference>
<dbReference type="InterPro" id="IPR017927">
    <property type="entry name" value="FAD-bd_FR_type"/>
</dbReference>
<dbReference type="InterPro" id="IPR039261">
    <property type="entry name" value="FNR_nucleotide-bd"/>
</dbReference>
<dbReference type="Gene3D" id="2.40.30.10">
    <property type="entry name" value="Translation factors"/>
    <property type="match status" value="1"/>
</dbReference>
<evidence type="ECO:0000259" key="10">
    <source>
        <dbReference type="PROSITE" id="PS51085"/>
    </source>
</evidence>
<dbReference type="GO" id="GO:0046872">
    <property type="term" value="F:metal ion binding"/>
    <property type="evidence" value="ECO:0007669"/>
    <property type="project" value="UniProtKB-KW"/>
</dbReference>
<sequence>MRAVRRETPDVWTLELEPGGHYDYLPGQYALVGVDHDRQVRAYTLSSTPGLSTGLSLTVRRIEQGIGSNWLTGQVQPGDTLRLSPAQGRFTPGHAPGDAYLFLAAGCGITPVMSMTRWLLSHRPEVHLTVLYHVRREQDVIFADEWRALVRQYPRQLTLHRLIREHGREHTQLSATLLAGLVPDIAARTVMSCGPESYMQSASLLASQLGVPSERIHSETFLPKNTPAVEAVPVDAPRHRIVLEPWGDRAEAVQGGNLLAALEAQGVPMIAACRSGDCGSCKLKVLSGDYRMGAQTALSAQELAEGWVLACCCSVEGDLVVSQG</sequence>
<dbReference type="PROSITE" id="PS51384">
    <property type="entry name" value="FAD_FR"/>
    <property type="match status" value="1"/>
</dbReference>
<dbReference type="InterPro" id="IPR001041">
    <property type="entry name" value="2Fe-2S_ferredoxin-type"/>
</dbReference>
<dbReference type="Pfam" id="PF00970">
    <property type="entry name" value="FAD_binding_6"/>
    <property type="match status" value="1"/>
</dbReference>
<evidence type="ECO:0000259" key="11">
    <source>
        <dbReference type="PROSITE" id="PS51384"/>
    </source>
</evidence>
<protein>
    <submittedName>
        <fullName evidence="12">NADH oxidoreductase Hcr</fullName>
    </submittedName>
</protein>
<dbReference type="SUPFAM" id="SSF63380">
    <property type="entry name" value="Riboflavin synthase domain-like"/>
    <property type="match status" value="1"/>
</dbReference>
<proteinExistence type="inferred from homology"/>
<dbReference type="InterPro" id="IPR012675">
    <property type="entry name" value="Beta-grasp_dom_sf"/>
</dbReference>
<evidence type="ECO:0000256" key="4">
    <source>
        <dbReference type="ARBA" id="ARBA00022723"/>
    </source>
</evidence>
<dbReference type="InterPro" id="IPR036010">
    <property type="entry name" value="2Fe-2S_ferredoxin-like_sf"/>
</dbReference>
<evidence type="ECO:0000256" key="3">
    <source>
        <dbReference type="ARBA" id="ARBA00022714"/>
    </source>
</evidence>
<evidence type="ECO:0000256" key="1">
    <source>
        <dbReference type="ARBA" id="ARBA00001974"/>
    </source>
</evidence>
<feature type="domain" description="2Fe-2S ferredoxin-type" evidence="10">
    <location>
        <begin position="239"/>
        <end position="324"/>
    </location>
</feature>
<evidence type="ECO:0000256" key="8">
    <source>
        <dbReference type="ARBA" id="ARBA00023014"/>
    </source>
</evidence>
<evidence type="ECO:0000256" key="2">
    <source>
        <dbReference type="ARBA" id="ARBA00022630"/>
    </source>
</evidence>
<keyword evidence="4" id="KW-0479">Metal-binding</keyword>
<evidence type="ECO:0000256" key="9">
    <source>
        <dbReference type="ARBA" id="ARBA00061434"/>
    </source>
</evidence>
<dbReference type="PANTHER" id="PTHR47354:SF6">
    <property type="entry name" value="NADH OXIDOREDUCTASE HCR"/>
    <property type="match status" value="1"/>
</dbReference>
<keyword evidence="7" id="KW-0408">Iron</keyword>
<dbReference type="EMBL" id="SNZP01000014">
    <property type="protein sequence ID" value="TDR73279.1"/>
    <property type="molecule type" value="Genomic_DNA"/>
</dbReference>
<dbReference type="InterPro" id="IPR008333">
    <property type="entry name" value="Cbr1-like_FAD-bd_dom"/>
</dbReference>
<evidence type="ECO:0000256" key="6">
    <source>
        <dbReference type="ARBA" id="ARBA00023002"/>
    </source>
</evidence>
<dbReference type="GO" id="GO:0016491">
    <property type="term" value="F:oxidoreductase activity"/>
    <property type="evidence" value="ECO:0007669"/>
    <property type="project" value="UniProtKB-KW"/>
</dbReference>
<accession>A0A4R7AYU5</accession>
<feature type="domain" description="FAD-binding FR-type" evidence="11">
    <location>
        <begin position="1"/>
        <end position="93"/>
    </location>
</feature>
<dbReference type="SUPFAM" id="SSF54292">
    <property type="entry name" value="2Fe-2S ferredoxin-like"/>
    <property type="match status" value="1"/>
</dbReference>
<evidence type="ECO:0000256" key="5">
    <source>
        <dbReference type="ARBA" id="ARBA00022827"/>
    </source>
</evidence>
<evidence type="ECO:0000313" key="13">
    <source>
        <dbReference type="Proteomes" id="UP000295611"/>
    </source>
</evidence>
<keyword evidence="2" id="KW-0285">Flavoprotein</keyword>
<name>A0A4R7AYU5_9NEIS</name>
<evidence type="ECO:0000313" key="12">
    <source>
        <dbReference type="EMBL" id="TDR73279.1"/>
    </source>
</evidence>
<dbReference type="Gene3D" id="3.10.20.30">
    <property type="match status" value="1"/>
</dbReference>
<keyword evidence="13" id="KW-1185">Reference proteome</keyword>